<dbReference type="Proteomes" id="UP000028582">
    <property type="component" value="Unassembled WGS sequence"/>
</dbReference>
<proteinExistence type="predicted"/>
<dbReference type="AlphaFoldDB" id="A0A080ZXL9"/>
<comment type="caution">
    <text evidence="4">The sequence shown here is derived from an EMBL/GenBank/DDBJ whole genome shotgun (WGS) entry which is preliminary data.</text>
</comment>
<dbReference type="PANTHER" id="PTHR31827">
    <property type="entry name" value="EMB|CAB89363.1"/>
    <property type="match status" value="1"/>
</dbReference>
<reference evidence="4 5" key="1">
    <citation type="submission" date="2013-11" db="EMBL/GenBank/DDBJ databases">
        <title>The Genome Sequence of Phytophthora parasitica P1976.</title>
        <authorList>
            <consortium name="The Broad Institute Genomics Platform"/>
            <person name="Russ C."/>
            <person name="Tyler B."/>
            <person name="Panabieres F."/>
            <person name="Shan W."/>
            <person name="Tripathy S."/>
            <person name="Grunwald N."/>
            <person name="Machado M."/>
            <person name="Johnson C.S."/>
            <person name="Walker B."/>
            <person name="Young S."/>
            <person name="Zeng Q."/>
            <person name="Gargeya S."/>
            <person name="Fitzgerald M."/>
            <person name="Haas B."/>
            <person name="Abouelleil A."/>
            <person name="Allen A.W."/>
            <person name="Alvarado L."/>
            <person name="Arachchi H.M."/>
            <person name="Berlin A.M."/>
            <person name="Chapman S.B."/>
            <person name="Gainer-Dewar J."/>
            <person name="Goldberg J."/>
            <person name="Griggs A."/>
            <person name="Gujja S."/>
            <person name="Hansen M."/>
            <person name="Howarth C."/>
            <person name="Imamovic A."/>
            <person name="Ireland A."/>
            <person name="Larimer J."/>
            <person name="McCowan C."/>
            <person name="Murphy C."/>
            <person name="Pearson M."/>
            <person name="Poon T.W."/>
            <person name="Priest M."/>
            <person name="Roberts A."/>
            <person name="Saif S."/>
            <person name="Shea T."/>
            <person name="Sisk P."/>
            <person name="Sykes S."/>
            <person name="Wortman J."/>
            <person name="Nusbaum C."/>
            <person name="Birren B."/>
        </authorList>
    </citation>
    <scope>NUCLEOTIDE SEQUENCE [LARGE SCALE GENOMIC DNA]</scope>
    <source>
        <strain evidence="4 5">P1976</strain>
    </source>
</reference>
<gene>
    <name evidence="4" type="ORF">F444_12308</name>
</gene>
<dbReference type="PANTHER" id="PTHR31827:SF1">
    <property type="entry name" value="EMB|CAB89363.1"/>
    <property type="match status" value="1"/>
</dbReference>
<organism evidence="4 5">
    <name type="scientific">Phytophthora nicotianae P1976</name>
    <dbReference type="NCBI Taxonomy" id="1317066"/>
    <lineage>
        <taxon>Eukaryota</taxon>
        <taxon>Sar</taxon>
        <taxon>Stramenopiles</taxon>
        <taxon>Oomycota</taxon>
        <taxon>Peronosporomycetes</taxon>
        <taxon>Peronosporales</taxon>
        <taxon>Peronosporaceae</taxon>
        <taxon>Phytophthora</taxon>
    </lineage>
</organism>
<protein>
    <recommendedName>
        <fullName evidence="3">WRKY19-like zinc finger domain-containing protein</fullName>
    </recommendedName>
</protein>
<keyword evidence="1" id="KW-0175">Coiled coil</keyword>
<evidence type="ECO:0000256" key="2">
    <source>
        <dbReference type="SAM" id="MobiDB-lite"/>
    </source>
</evidence>
<evidence type="ECO:0000313" key="5">
    <source>
        <dbReference type="Proteomes" id="UP000028582"/>
    </source>
</evidence>
<evidence type="ECO:0000259" key="3">
    <source>
        <dbReference type="Pfam" id="PF24906"/>
    </source>
</evidence>
<evidence type="ECO:0000313" key="4">
    <source>
        <dbReference type="EMBL" id="ETO71380.1"/>
    </source>
</evidence>
<dbReference type="InterPro" id="IPR056866">
    <property type="entry name" value="Znf_WRKY19"/>
</dbReference>
<evidence type="ECO:0000256" key="1">
    <source>
        <dbReference type="SAM" id="Coils"/>
    </source>
</evidence>
<dbReference type="EMBL" id="ANJA01002213">
    <property type="protein sequence ID" value="ETO71380.1"/>
    <property type="molecule type" value="Genomic_DNA"/>
</dbReference>
<dbReference type="Pfam" id="PF24906">
    <property type="entry name" value="Zf_WRKY19"/>
    <property type="match status" value="1"/>
</dbReference>
<feature type="coiled-coil region" evidence="1">
    <location>
        <begin position="33"/>
        <end position="60"/>
    </location>
</feature>
<feature type="region of interest" description="Disordered" evidence="2">
    <location>
        <begin position="139"/>
        <end position="168"/>
    </location>
</feature>
<feature type="coiled-coil region" evidence="1">
    <location>
        <begin position="102"/>
        <end position="129"/>
    </location>
</feature>
<dbReference type="OrthoDB" id="128705at2759"/>
<feature type="domain" description="WRKY19-like zinc finger" evidence="3">
    <location>
        <begin position="253"/>
        <end position="273"/>
    </location>
</feature>
<sequence>MLDVKTIGANLTPAQQDEVLMDLSFLLDEFGSTRAARTKLQEQENDIKRLRKLVLNQQVDKNEQEECSNKQDNPPHYSDVDIDVVEETMVNLDFFLRTFGSTRAVRVKLANQKQEIETLERTVQCLQERGQRKCPKIEDMVGPLTNTSSVVNNGRDPGIESGHGSDCETLPRKTLDTVTRSLAIENDQRKGNLISFQSGPSTSIVNKEFLSSEVVITYYAALKTAGAVCGSSTSHFDRDSTGRQRTSSKSKYCRHEGCERTVQLKGLCYRHGGYNSCKVDGCTRKAIKQHLCRQHGGGTKCKIGDCAKFSCSGLKGYCRQHGREQGVQVKAKGII</sequence>
<accession>A0A080ZXL9</accession>
<name>A0A080ZXL9_PHYNI</name>